<dbReference type="EMBL" id="AP027732">
    <property type="protein sequence ID" value="BDZ48082.1"/>
    <property type="molecule type" value="Genomic_DNA"/>
</dbReference>
<comment type="similarity">
    <text evidence="1">Belongs to the bacterial solute-binding protein 1 family.</text>
</comment>
<dbReference type="PANTHER" id="PTHR30061">
    <property type="entry name" value="MALTOSE-BINDING PERIPLASMIC PROTEIN"/>
    <property type="match status" value="1"/>
</dbReference>
<keyword evidence="3 4" id="KW-0732">Signal</keyword>
<dbReference type="RefSeq" id="WP_286345126.1">
    <property type="nucleotide sequence ID" value="NZ_AP027732.1"/>
</dbReference>
<evidence type="ECO:0000256" key="3">
    <source>
        <dbReference type="ARBA" id="ARBA00022729"/>
    </source>
</evidence>
<evidence type="ECO:0000256" key="1">
    <source>
        <dbReference type="ARBA" id="ARBA00008520"/>
    </source>
</evidence>
<protein>
    <recommendedName>
        <fullName evidence="7">Extracellular solute-binding protein</fullName>
    </recommendedName>
</protein>
<keyword evidence="6" id="KW-1185">Reference proteome</keyword>
<keyword evidence="2" id="KW-0813">Transport</keyword>
<dbReference type="Proteomes" id="UP001321486">
    <property type="component" value="Chromosome"/>
</dbReference>
<evidence type="ECO:0000313" key="6">
    <source>
        <dbReference type="Proteomes" id="UP001321486"/>
    </source>
</evidence>
<evidence type="ECO:0000256" key="4">
    <source>
        <dbReference type="SAM" id="SignalP"/>
    </source>
</evidence>
<name>A0ABM8GI77_9MICO</name>
<dbReference type="SUPFAM" id="SSF53850">
    <property type="entry name" value="Periplasmic binding protein-like II"/>
    <property type="match status" value="1"/>
</dbReference>
<dbReference type="PROSITE" id="PS51257">
    <property type="entry name" value="PROKAR_LIPOPROTEIN"/>
    <property type="match status" value="1"/>
</dbReference>
<feature type="chain" id="PRO_5047514584" description="Extracellular solute-binding protein" evidence="4">
    <location>
        <begin position="26"/>
        <end position="422"/>
    </location>
</feature>
<dbReference type="PANTHER" id="PTHR30061:SF50">
    <property type="entry name" value="MALTOSE_MALTODEXTRIN-BINDING PERIPLASMIC PROTEIN"/>
    <property type="match status" value="1"/>
</dbReference>
<sequence>MQRRKSSRLLAIGALAAATALGLTACGSGFSSSSGSTSAASTKDLTHKDTALSVLIGSSGPAETKAVTDAVSSWSKSSGTKASVTAASSLDQQLAQGFASGKPADVFYVASSAVAGYAKAGDLLAYGKMLPKKSDFYPTLVKSFTVNGTFYCAPKDVSTLGLVINTDMWKQAGLTDADVPTTWAQLKTVAAKLTTSGHVGLAMSPQYERLGAFMAEAGGTITNAKGTKATIDSAANAKGLSYVQDMLKAGSAKFSTDQGTGWGGESFGKGLAAMTVEGNWLTGALQTDYPNIKYKVAEMPAGPAGKGTLQFTNCWGIAKDSPNQAAALKLVEKLTSASQQLSFSKQFGVLPSIQSAASTWKSQNAALVPFLDSVAFADGVPNQDGSADVVTAFDTQLPSLKTGDPKALLATFQKNFAAVLAK</sequence>
<evidence type="ECO:0008006" key="7">
    <source>
        <dbReference type="Google" id="ProtNLM"/>
    </source>
</evidence>
<dbReference type="InterPro" id="IPR006059">
    <property type="entry name" value="SBP"/>
</dbReference>
<dbReference type="Pfam" id="PF13416">
    <property type="entry name" value="SBP_bac_8"/>
    <property type="match status" value="1"/>
</dbReference>
<organism evidence="5 6">
    <name type="scientific">Frondihabitans sucicola</name>
    <dbReference type="NCBI Taxonomy" id="1268041"/>
    <lineage>
        <taxon>Bacteria</taxon>
        <taxon>Bacillati</taxon>
        <taxon>Actinomycetota</taxon>
        <taxon>Actinomycetes</taxon>
        <taxon>Micrococcales</taxon>
        <taxon>Microbacteriaceae</taxon>
        <taxon>Frondihabitans</taxon>
    </lineage>
</organism>
<feature type="signal peptide" evidence="4">
    <location>
        <begin position="1"/>
        <end position="25"/>
    </location>
</feature>
<reference evidence="6" key="1">
    <citation type="journal article" date="2019" name="Int. J. Syst. Evol. Microbiol.">
        <title>The Global Catalogue of Microorganisms (GCM) 10K type strain sequencing project: providing services to taxonomists for standard genome sequencing and annotation.</title>
        <authorList>
            <consortium name="The Broad Institute Genomics Platform"/>
            <consortium name="The Broad Institute Genome Sequencing Center for Infectious Disease"/>
            <person name="Wu L."/>
            <person name="Ma J."/>
        </authorList>
    </citation>
    <scope>NUCLEOTIDE SEQUENCE [LARGE SCALE GENOMIC DNA]</scope>
    <source>
        <strain evidence="6">NBRC 108728</strain>
    </source>
</reference>
<accession>A0ABM8GI77</accession>
<gene>
    <name evidence="5" type="ORF">GCM10025867_03230</name>
</gene>
<proteinExistence type="inferred from homology"/>
<dbReference type="Gene3D" id="3.40.190.10">
    <property type="entry name" value="Periplasmic binding protein-like II"/>
    <property type="match status" value="1"/>
</dbReference>
<evidence type="ECO:0000256" key="2">
    <source>
        <dbReference type="ARBA" id="ARBA00022448"/>
    </source>
</evidence>
<evidence type="ECO:0000313" key="5">
    <source>
        <dbReference type="EMBL" id="BDZ48082.1"/>
    </source>
</evidence>